<evidence type="ECO:0000256" key="5">
    <source>
        <dbReference type="ARBA" id="ARBA00023136"/>
    </source>
</evidence>
<evidence type="ECO:0000256" key="4">
    <source>
        <dbReference type="ARBA" id="ARBA00022989"/>
    </source>
</evidence>
<dbReference type="Proteomes" id="UP000001208">
    <property type="component" value="Chromosome"/>
</dbReference>
<evidence type="ECO:0000313" key="10">
    <source>
        <dbReference type="EMBL" id="ACF13055.1"/>
    </source>
</evidence>
<sequence length="408" mass="44579">MLFRDIFIMAIESLSANRLRSLLTMIGITVGVFSVIGVMTAIKAVESSVEEGLSDLGASTFEIQKTPELLFRRHNMPERNRKDITYREASRFQKIMSGSARAVGIEVHDTGEQAAYAGRKTNPNIDVVGGDMNFTAANSYDIAYGRNLTNEDVLYARNVVVIGFGVQEKLFPSESPLHKTLKLAGKTYFIVGVFDSKGSGFGESQDDLALIPITRFLANYGQKRSLHITIQANSQAVYQATMDRAIGVMRVVRGLSPEEKNDFEIVTNEALIESFQEVAGTIQIGAFIISVIALITAGIGIMNIMLVSVTERTKEIGIRKSIGAKKTHILTQFLIEAIFLSETGGVFGIFIGVIGGNFFARQVSAPFIFPWDWAFIGLAVCSAIGIGFGLYPAYKAASLKPVEALRFE</sequence>
<keyword evidence="3 7" id="KW-0812">Transmembrane</keyword>
<dbReference type="InterPro" id="IPR025857">
    <property type="entry name" value="MacB_PCD"/>
</dbReference>
<evidence type="ECO:0000256" key="1">
    <source>
        <dbReference type="ARBA" id="ARBA00004651"/>
    </source>
</evidence>
<evidence type="ECO:0000259" key="9">
    <source>
        <dbReference type="Pfam" id="PF12704"/>
    </source>
</evidence>
<organism evidence="10 11">
    <name type="scientific">Chloroherpeton thalassium (strain ATCC 35110 / GB-78)</name>
    <dbReference type="NCBI Taxonomy" id="517418"/>
    <lineage>
        <taxon>Bacteria</taxon>
        <taxon>Pseudomonadati</taxon>
        <taxon>Chlorobiota</taxon>
        <taxon>Chlorobiia</taxon>
        <taxon>Chlorobiales</taxon>
        <taxon>Chloroherpetonaceae</taxon>
        <taxon>Chloroherpeton</taxon>
    </lineage>
</organism>
<feature type="domain" description="ABC3 transporter permease C-terminal" evidence="8">
    <location>
        <begin position="287"/>
        <end position="401"/>
    </location>
</feature>
<comment type="similarity">
    <text evidence="6">Belongs to the ABC-4 integral membrane protein family.</text>
</comment>
<dbReference type="PANTHER" id="PTHR30572:SF4">
    <property type="entry name" value="ABC TRANSPORTER PERMEASE YTRF"/>
    <property type="match status" value="1"/>
</dbReference>
<dbReference type="OrthoDB" id="9769100at2"/>
<dbReference type="AlphaFoldDB" id="B3QVA1"/>
<protein>
    <submittedName>
        <fullName evidence="10">Uncharacterized protein</fullName>
    </submittedName>
</protein>
<keyword evidence="4 7" id="KW-1133">Transmembrane helix</keyword>
<evidence type="ECO:0000313" key="11">
    <source>
        <dbReference type="Proteomes" id="UP000001208"/>
    </source>
</evidence>
<dbReference type="Pfam" id="PF12704">
    <property type="entry name" value="MacB_PCD"/>
    <property type="match status" value="1"/>
</dbReference>
<gene>
    <name evidence="10" type="ordered locus">Ctha_0584</name>
</gene>
<proteinExistence type="inferred from homology"/>
<evidence type="ECO:0000256" key="2">
    <source>
        <dbReference type="ARBA" id="ARBA00022475"/>
    </source>
</evidence>
<keyword evidence="11" id="KW-1185">Reference proteome</keyword>
<dbReference type="HOGENOM" id="CLU_000604_8_0_10"/>
<feature type="transmembrane region" description="Helical" evidence="7">
    <location>
        <begin position="284"/>
        <end position="309"/>
    </location>
</feature>
<dbReference type="STRING" id="517418.Ctha_0584"/>
<feature type="domain" description="MacB-like periplasmic core" evidence="9">
    <location>
        <begin position="21"/>
        <end position="244"/>
    </location>
</feature>
<dbReference type="eggNOG" id="COG0577">
    <property type="taxonomic scope" value="Bacteria"/>
</dbReference>
<evidence type="ECO:0000259" key="8">
    <source>
        <dbReference type="Pfam" id="PF02687"/>
    </source>
</evidence>
<reference evidence="10 11" key="1">
    <citation type="submission" date="2008-06" db="EMBL/GenBank/DDBJ databases">
        <title>Complete sequence of Chloroherpeton thalassium ATCC 35110.</title>
        <authorList>
            <consortium name="US DOE Joint Genome Institute"/>
            <person name="Lucas S."/>
            <person name="Copeland A."/>
            <person name="Lapidus A."/>
            <person name="Glavina del Rio T."/>
            <person name="Dalin E."/>
            <person name="Tice H."/>
            <person name="Bruce D."/>
            <person name="Goodwin L."/>
            <person name="Pitluck S."/>
            <person name="Schmutz J."/>
            <person name="Larimer F."/>
            <person name="Land M."/>
            <person name="Hauser L."/>
            <person name="Kyrpides N."/>
            <person name="Mikhailova N."/>
            <person name="Liu Z."/>
            <person name="Li T."/>
            <person name="Zhao F."/>
            <person name="Overmann J."/>
            <person name="Bryant D.A."/>
            <person name="Richardson P."/>
        </authorList>
    </citation>
    <scope>NUCLEOTIDE SEQUENCE [LARGE SCALE GENOMIC DNA]</scope>
    <source>
        <strain evidence="11">ATCC 35110 / GB-78</strain>
    </source>
</reference>
<dbReference type="GO" id="GO:0022857">
    <property type="term" value="F:transmembrane transporter activity"/>
    <property type="evidence" value="ECO:0007669"/>
    <property type="project" value="TreeGrafter"/>
</dbReference>
<evidence type="ECO:0000256" key="3">
    <source>
        <dbReference type="ARBA" id="ARBA00022692"/>
    </source>
</evidence>
<dbReference type="KEGG" id="cts:Ctha_0584"/>
<evidence type="ECO:0000256" key="7">
    <source>
        <dbReference type="SAM" id="Phobius"/>
    </source>
</evidence>
<dbReference type="InterPro" id="IPR050250">
    <property type="entry name" value="Macrolide_Exporter_MacB"/>
</dbReference>
<feature type="transmembrane region" description="Helical" evidence="7">
    <location>
        <begin position="21"/>
        <end position="42"/>
    </location>
</feature>
<accession>B3QVA1</accession>
<dbReference type="PANTHER" id="PTHR30572">
    <property type="entry name" value="MEMBRANE COMPONENT OF TRANSPORTER-RELATED"/>
    <property type="match status" value="1"/>
</dbReference>
<name>B3QVA1_CHLT3</name>
<feature type="transmembrane region" description="Helical" evidence="7">
    <location>
        <begin position="329"/>
        <end position="353"/>
    </location>
</feature>
<keyword evidence="5 7" id="KW-0472">Membrane</keyword>
<keyword evidence="2" id="KW-1003">Cell membrane</keyword>
<dbReference type="GO" id="GO:0005886">
    <property type="term" value="C:plasma membrane"/>
    <property type="evidence" value="ECO:0007669"/>
    <property type="project" value="UniProtKB-SubCell"/>
</dbReference>
<dbReference type="InterPro" id="IPR003838">
    <property type="entry name" value="ABC3_permease_C"/>
</dbReference>
<dbReference type="EMBL" id="CP001100">
    <property type="protein sequence ID" value="ACF13055.1"/>
    <property type="molecule type" value="Genomic_DNA"/>
</dbReference>
<comment type="subcellular location">
    <subcellularLocation>
        <location evidence="1">Cell membrane</location>
        <topology evidence="1">Multi-pass membrane protein</topology>
    </subcellularLocation>
</comment>
<evidence type="ECO:0000256" key="6">
    <source>
        <dbReference type="ARBA" id="ARBA00038076"/>
    </source>
</evidence>
<feature type="transmembrane region" description="Helical" evidence="7">
    <location>
        <begin position="373"/>
        <end position="391"/>
    </location>
</feature>
<dbReference type="Pfam" id="PF02687">
    <property type="entry name" value="FtsX"/>
    <property type="match status" value="1"/>
</dbReference>